<dbReference type="SUPFAM" id="SSF53850">
    <property type="entry name" value="Periplasmic binding protein-like II"/>
    <property type="match status" value="1"/>
</dbReference>
<dbReference type="EMBL" id="SSNY01000010">
    <property type="protein sequence ID" value="THF55836.1"/>
    <property type="molecule type" value="Genomic_DNA"/>
</dbReference>
<comment type="caution">
    <text evidence="1">The sequence shown here is derived from an EMBL/GenBank/DDBJ whole genome shotgun (WGS) entry which is preliminary data.</text>
</comment>
<dbReference type="Proteomes" id="UP000306441">
    <property type="component" value="Unassembled WGS sequence"/>
</dbReference>
<reference evidence="1 2" key="1">
    <citation type="submission" date="2019-04" db="EMBL/GenBank/DDBJ databases">
        <title>Mesorhizobium composti sp. nov., isolated from compost.</title>
        <authorList>
            <person name="Lin S.-Y."/>
            <person name="Hameed A."/>
            <person name="Hsieh Y.-T."/>
            <person name="Young C.-C."/>
        </authorList>
    </citation>
    <scope>NUCLEOTIDE SEQUENCE [LARGE SCALE GENOMIC DNA]</scope>
    <source>
        <strain evidence="1 2">CC-YTH430</strain>
    </source>
</reference>
<name>A0ABY2Q4U0_9HYPH</name>
<dbReference type="Gene3D" id="3.40.190.10">
    <property type="entry name" value="Periplasmic binding protein-like II"/>
    <property type="match status" value="2"/>
</dbReference>
<dbReference type="PANTHER" id="PTHR35841:SF1">
    <property type="entry name" value="PHOSPHONATES-BINDING PERIPLASMIC PROTEIN"/>
    <property type="match status" value="1"/>
</dbReference>
<protein>
    <submittedName>
        <fullName evidence="1">Phosphonate ABC transporter substrate-binding protein</fullName>
    </submittedName>
</protein>
<evidence type="ECO:0000313" key="2">
    <source>
        <dbReference type="Proteomes" id="UP000306441"/>
    </source>
</evidence>
<proteinExistence type="predicted"/>
<evidence type="ECO:0000313" key="1">
    <source>
        <dbReference type="EMBL" id="THF55836.1"/>
    </source>
</evidence>
<sequence>MVTLAWRPALADWRQDIGTFRIGIVAEPGAGNAVPGLALLTDAYSKALGMKVEVLVARDYATLIEAQIDRRVDYAVYSATAYALVSLRCGCVEPLVAPTDADGAAGIHSVLVTRDARISKPSDMASRRIAIGPPDSVAGTLMPLADLAAAGVTDLEGQPLLQRAASASAAEAMLAAGTVDAIFGWERASATRGGDRSPGGGTVARLKSAGIPASALQVVWTSSLLRYGPHAVRSDLDADAKRRLVDFLTGLKDRDPKVYRLMERGHPGGFVAVSAKDYQPAVTLVRAVAGKSRP</sequence>
<keyword evidence="2" id="KW-1185">Reference proteome</keyword>
<dbReference type="PANTHER" id="PTHR35841">
    <property type="entry name" value="PHOSPHONATES-BINDING PERIPLASMIC PROTEIN"/>
    <property type="match status" value="1"/>
</dbReference>
<dbReference type="Pfam" id="PF12974">
    <property type="entry name" value="Phosphonate-bd"/>
    <property type="match status" value="1"/>
</dbReference>
<gene>
    <name evidence="1" type="ORF">E6C48_16785</name>
</gene>
<organism evidence="1 2">
    <name type="scientific">Ollibium composti</name>
    <dbReference type="NCBI Taxonomy" id="2675109"/>
    <lineage>
        <taxon>Bacteria</taxon>
        <taxon>Pseudomonadati</taxon>
        <taxon>Pseudomonadota</taxon>
        <taxon>Alphaproteobacteria</taxon>
        <taxon>Hyphomicrobiales</taxon>
        <taxon>Phyllobacteriaceae</taxon>
        <taxon>Ollibium</taxon>
    </lineage>
</organism>
<accession>A0ABY2Q4U0</accession>